<feature type="region of interest" description="Disordered" evidence="1">
    <location>
        <begin position="269"/>
        <end position="302"/>
    </location>
</feature>
<feature type="compositionally biased region" description="Low complexity" evidence="1">
    <location>
        <begin position="201"/>
        <end position="212"/>
    </location>
</feature>
<reference evidence="3" key="1">
    <citation type="submission" date="2021-01" db="EMBL/GenBank/DDBJ databases">
        <authorList>
            <person name="Corre E."/>
            <person name="Pelletier E."/>
            <person name="Niang G."/>
            <person name="Scheremetjew M."/>
            <person name="Finn R."/>
            <person name="Kale V."/>
            <person name="Holt S."/>
            <person name="Cochrane G."/>
            <person name="Meng A."/>
            <person name="Brown T."/>
            <person name="Cohen L."/>
        </authorList>
    </citation>
    <scope>NUCLEOTIDE SEQUENCE</scope>
    <source>
        <strain evidence="3">GSO104</strain>
    </source>
</reference>
<dbReference type="EMBL" id="HBNS01027491">
    <property type="protein sequence ID" value="CAE4619990.1"/>
    <property type="molecule type" value="Transcribed_RNA"/>
</dbReference>
<evidence type="ECO:0000313" key="2">
    <source>
        <dbReference type="EMBL" id="CAE4619990.1"/>
    </source>
</evidence>
<name>A0A6V2HLG7_9STRA</name>
<gene>
    <name evidence="2" type="ORF">DBRI00130_LOCUS21600</name>
    <name evidence="3" type="ORF">DBRI00130_LOCUS21601</name>
</gene>
<feature type="compositionally biased region" description="Low complexity" evidence="1">
    <location>
        <begin position="157"/>
        <end position="169"/>
    </location>
</feature>
<dbReference type="AlphaFoldDB" id="A0A6V2HLG7"/>
<feature type="compositionally biased region" description="Polar residues" evidence="1">
    <location>
        <begin position="13"/>
        <end position="22"/>
    </location>
</feature>
<evidence type="ECO:0000313" key="3">
    <source>
        <dbReference type="EMBL" id="CAE4619991.1"/>
    </source>
</evidence>
<evidence type="ECO:0000256" key="1">
    <source>
        <dbReference type="SAM" id="MobiDB-lite"/>
    </source>
</evidence>
<feature type="region of interest" description="Disordered" evidence="1">
    <location>
        <begin position="143"/>
        <end position="173"/>
    </location>
</feature>
<accession>A0A6V2HLG7</accession>
<feature type="region of interest" description="Disordered" evidence="1">
    <location>
        <begin position="195"/>
        <end position="215"/>
    </location>
</feature>
<feature type="compositionally biased region" description="Basic and acidic residues" evidence="1">
    <location>
        <begin position="38"/>
        <end position="51"/>
    </location>
</feature>
<feature type="compositionally biased region" description="Low complexity" evidence="1">
    <location>
        <begin position="104"/>
        <end position="118"/>
    </location>
</feature>
<sequence length="302" mass="33265">MKLKKKNQKENGEVSNDGNNKVTSRRTFGKMFGSIQNRNKEKDLDNSKTGERSLTSTIQRHKMDSSDALRKPLAEIEEKNCSKLSESAEITLRSNGSRRLTQPTSSRSVGSVGSTSSNRSHRIKQVYISRADGDAVETMTLNKMPSKYSGDSRCDSSRSVGGDSRSFGSAGSNRSRRINQVYVRVDKDGNEFSELTKGHKSTTISRSSSCGSQNDEKKMENKIDTIKKKSRRTTRVVKVYGNDAAQNVGIMLGVGAKAPEVKIPKREVTRGRSVESISSVSSFGSSKHGSLFTMSSIREEDE</sequence>
<feature type="compositionally biased region" description="Polar residues" evidence="1">
    <location>
        <begin position="92"/>
        <end position="103"/>
    </location>
</feature>
<feature type="compositionally biased region" description="Low complexity" evidence="1">
    <location>
        <begin position="274"/>
        <end position="290"/>
    </location>
</feature>
<protein>
    <submittedName>
        <fullName evidence="3">Uncharacterized protein</fullName>
    </submittedName>
</protein>
<organism evidence="3">
    <name type="scientific">Ditylum brightwellii</name>
    <dbReference type="NCBI Taxonomy" id="49249"/>
    <lineage>
        <taxon>Eukaryota</taxon>
        <taxon>Sar</taxon>
        <taxon>Stramenopiles</taxon>
        <taxon>Ochrophyta</taxon>
        <taxon>Bacillariophyta</taxon>
        <taxon>Mediophyceae</taxon>
        <taxon>Lithodesmiophycidae</taxon>
        <taxon>Lithodesmiales</taxon>
        <taxon>Lithodesmiaceae</taxon>
        <taxon>Ditylum</taxon>
    </lineage>
</organism>
<proteinExistence type="predicted"/>
<feature type="region of interest" description="Disordered" evidence="1">
    <location>
        <begin position="92"/>
        <end position="122"/>
    </location>
</feature>
<feature type="region of interest" description="Disordered" evidence="1">
    <location>
        <begin position="1"/>
        <end position="68"/>
    </location>
</feature>
<dbReference type="EMBL" id="HBNS01027492">
    <property type="protein sequence ID" value="CAE4619991.1"/>
    <property type="molecule type" value="Transcribed_RNA"/>
</dbReference>